<dbReference type="InterPro" id="IPR016181">
    <property type="entry name" value="Acyl_CoA_acyltransferase"/>
</dbReference>
<organism evidence="4 5">
    <name type="scientific">Janthinobacterium rivuli</name>
    <dbReference type="NCBI Taxonomy" id="2751478"/>
    <lineage>
        <taxon>Bacteria</taxon>
        <taxon>Pseudomonadati</taxon>
        <taxon>Pseudomonadota</taxon>
        <taxon>Betaproteobacteria</taxon>
        <taxon>Burkholderiales</taxon>
        <taxon>Oxalobacteraceae</taxon>
        <taxon>Janthinobacterium</taxon>
    </lineage>
</organism>
<dbReference type="Proteomes" id="UP001219584">
    <property type="component" value="Chromosome"/>
</dbReference>
<evidence type="ECO:0000313" key="5">
    <source>
        <dbReference type="Proteomes" id="UP001219584"/>
    </source>
</evidence>
<accession>A0ABY8I860</accession>
<dbReference type="InterPro" id="IPR050832">
    <property type="entry name" value="Bact_Acetyltransf"/>
</dbReference>
<feature type="domain" description="N-acetyltransferase" evidence="3">
    <location>
        <begin position="2"/>
        <end position="171"/>
    </location>
</feature>
<keyword evidence="5" id="KW-1185">Reference proteome</keyword>
<dbReference type="InterPro" id="IPR000182">
    <property type="entry name" value="GNAT_dom"/>
</dbReference>
<dbReference type="SUPFAM" id="SSF55729">
    <property type="entry name" value="Acyl-CoA N-acyltransferases (Nat)"/>
    <property type="match status" value="1"/>
</dbReference>
<dbReference type="PANTHER" id="PTHR43877">
    <property type="entry name" value="AMINOALKYLPHOSPHONATE N-ACETYLTRANSFERASE-RELATED-RELATED"/>
    <property type="match status" value="1"/>
</dbReference>
<dbReference type="EMBL" id="CP121464">
    <property type="protein sequence ID" value="WFR81060.1"/>
    <property type="molecule type" value="Genomic_DNA"/>
</dbReference>
<sequence>MINIREAGTADLSTLREIGCQTYREHFSEIWSSDGISDFLDQDFSPSALESSLNSLNQVWLVASDEGGKVVGFSKINLSKPVPIIGEVGLELQKIYFLKSEAERGYGKQLLSYIYDLAIKRGESLVWLDVLKTNSSARRFYASLGFQERGEIPFKTDMAEIGMMVMVCQLSNNTLPHHASIAS</sequence>
<dbReference type="Pfam" id="PF00583">
    <property type="entry name" value="Acetyltransf_1"/>
    <property type="match status" value="1"/>
</dbReference>
<dbReference type="Gene3D" id="3.40.630.30">
    <property type="match status" value="1"/>
</dbReference>
<keyword evidence="1" id="KW-0808">Transferase</keyword>
<evidence type="ECO:0000259" key="3">
    <source>
        <dbReference type="PROSITE" id="PS51186"/>
    </source>
</evidence>
<dbReference type="PROSITE" id="PS51186">
    <property type="entry name" value="GNAT"/>
    <property type="match status" value="1"/>
</dbReference>
<proteinExistence type="predicted"/>
<dbReference type="PANTHER" id="PTHR43877:SF2">
    <property type="entry name" value="AMINOALKYLPHOSPHONATE N-ACETYLTRANSFERASE-RELATED"/>
    <property type="match status" value="1"/>
</dbReference>
<protein>
    <submittedName>
        <fullName evidence="4">GNAT family N-acetyltransferase</fullName>
    </submittedName>
</protein>
<dbReference type="RefSeq" id="WP_278318016.1">
    <property type="nucleotide sequence ID" value="NZ_CP121464.1"/>
</dbReference>
<evidence type="ECO:0000313" key="4">
    <source>
        <dbReference type="EMBL" id="WFR81060.1"/>
    </source>
</evidence>
<evidence type="ECO:0000256" key="1">
    <source>
        <dbReference type="ARBA" id="ARBA00022679"/>
    </source>
</evidence>
<evidence type="ECO:0000256" key="2">
    <source>
        <dbReference type="ARBA" id="ARBA00023315"/>
    </source>
</evidence>
<dbReference type="CDD" id="cd04301">
    <property type="entry name" value="NAT_SF"/>
    <property type="match status" value="1"/>
</dbReference>
<gene>
    <name evidence="4" type="ORF">P9875_07805</name>
</gene>
<reference evidence="4 5" key="1">
    <citation type="submission" date="2023-04" db="EMBL/GenBank/DDBJ databases">
        <title>Nanopore sequencing of Janthinobacterium from water.</title>
        <authorList>
            <person name="Ciuchcinski K."/>
            <person name="Rokowska A."/>
            <person name="Dziewit L."/>
        </authorList>
    </citation>
    <scope>NUCLEOTIDE SEQUENCE [LARGE SCALE GENOMIC DNA]</scope>
    <source>
        <strain evidence="4 5">DEMB2</strain>
    </source>
</reference>
<name>A0ABY8I860_9BURK</name>
<keyword evidence="2" id="KW-0012">Acyltransferase</keyword>